<dbReference type="Gene3D" id="3.30.930.10">
    <property type="entry name" value="Bira Bifunctional Protein, Domain 2"/>
    <property type="match status" value="1"/>
</dbReference>
<evidence type="ECO:0000256" key="1">
    <source>
        <dbReference type="ARBA" id="ARBA00004496"/>
    </source>
</evidence>
<dbReference type="NCBIfam" id="TIGR00457">
    <property type="entry name" value="asnS"/>
    <property type="match status" value="1"/>
</dbReference>
<evidence type="ECO:0000313" key="13">
    <source>
        <dbReference type="EMBL" id="CAK8671772.1"/>
    </source>
</evidence>
<dbReference type="PANTHER" id="PTHR22594">
    <property type="entry name" value="ASPARTYL/LYSYL-TRNA SYNTHETASE"/>
    <property type="match status" value="1"/>
</dbReference>
<name>A0ABP0EWI1_CLALP</name>
<dbReference type="EMBL" id="CAWYQH010000001">
    <property type="protein sequence ID" value="CAK8671772.1"/>
    <property type="molecule type" value="Genomic_DNA"/>
</dbReference>
<keyword evidence="7" id="KW-0067">ATP-binding</keyword>
<accession>A0ABP0EWI1</accession>
<dbReference type="PRINTS" id="PR01042">
    <property type="entry name" value="TRNASYNTHASP"/>
</dbReference>
<dbReference type="InterPro" id="IPR012340">
    <property type="entry name" value="NA-bd_OB-fold"/>
</dbReference>
<evidence type="ECO:0000256" key="4">
    <source>
        <dbReference type="ARBA" id="ARBA00022490"/>
    </source>
</evidence>
<comment type="subcellular location">
    <subcellularLocation>
        <location evidence="1">Cytoplasm</location>
    </subcellularLocation>
</comment>
<evidence type="ECO:0000256" key="11">
    <source>
        <dbReference type="ARBA" id="ARBA00047844"/>
    </source>
</evidence>
<evidence type="ECO:0000256" key="6">
    <source>
        <dbReference type="ARBA" id="ARBA00022741"/>
    </source>
</evidence>
<evidence type="ECO:0000256" key="8">
    <source>
        <dbReference type="ARBA" id="ARBA00022917"/>
    </source>
</evidence>
<dbReference type="InterPro" id="IPR004364">
    <property type="entry name" value="Aa-tRNA-synt_II"/>
</dbReference>
<comment type="catalytic activity">
    <reaction evidence="11">
        <text>tRNA(Asn) + L-asparagine + ATP = L-asparaginyl-tRNA(Asn) + AMP + diphosphate + H(+)</text>
        <dbReference type="Rhea" id="RHEA:11180"/>
        <dbReference type="Rhea" id="RHEA-COMP:9659"/>
        <dbReference type="Rhea" id="RHEA-COMP:9674"/>
        <dbReference type="ChEBI" id="CHEBI:15378"/>
        <dbReference type="ChEBI" id="CHEBI:30616"/>
        <dbReference type="ChEBI" id="CHEBI:33019"/>
        <dbReference type="ChEBI" id="CHEBI:58048"/>
        <dbReference type="ChEBI" id="CHEBI:78442"/>
        <dbReference type="ChEBI" id="CHEBI:78515"/>
        <dbReference type="ChEBI" id="CHEBI:456215"/>
        <dbReference type="EC" id="6.1.1.22"/>
    </reaction>
</comment>
<evidence type="ECO:0000256" key="3">
    <source>
        <dbReference type="ARBA" id="ARBA00012816"/>
    </source>
</evidence>
<keyword evidence="9" id="KW-0030">Aminoacyl-tRNA synthetase</keyword>
<evidence type="ECO:0000256" key="5">
    <source>
        <dbReference type="ARBA" id="ARBA00022598"/>
    </source>
</evidence>
<dbReference type="Pfam" id="PF01336">
    <property type="entry name" value="tRNA_anti-codon"/>
    <property type="match status" value="1"/>
</dbReference>
<keyword evidence="14" id="KW-1185">Reference proteome</keyword>
<dbReference type="EC" id="6.1.1.22" evidence="3"/>
<comment type="caution">
    <text evidence="13">The sequence shown here is derived from an EMBL/GenBank/DDBJ whole genome shotgun (WGS) entry which is preliminary data.</text>
</comment>
<dbReference type="InterPro" id="IPR002312">
    <property type="entry name" value="Asp/Asn-tRNA-synth_IIb"/>
</dbReference>
<dbReference type="InterPro" id="IPR004522">
    <property type="entry name" value="Asn-tRNA-ligase"/>
</dbReference>
<dbReference type="InterPro" id="IPR004365">
    <property type="entry name" value="NA-bd_OB_tRNA"/>
</dbReference>
<comment type="similarity">
    <text evidence="2">Belongs to the class-II aminoacyl-tRNA synthetase family.</text>
</comment>
<organism evidence="13 14">
    <name type="scientific">Clavelina lepadiformis</name>
    <name type="common">Light-bulb sea squirt</name>
    <name type="synonym">Ascidia lepadiformis</name>
    <dbReference type="NCBI Taxonomy" id="159417"/>
    <lineage>
        <taxon>Eukaryota</taxon>
        <taxon>Metazoa</taxon>
        <taxon>Chordata</taxon>
        <taxon>Tunicata</taxon>
        <taxon>Ascidiacea</taxon>
        <taxon>Aplousobranchia</taxon>
        <taxon>Clavelinidae</taxon>
        <taxon>Clavelina</taxon>
    </lineage>
</organism>
<evidence type="ECO:0000313" key="14">
    <source>
        <dbReference type="Proteomes" id="UP001642483"/>
    </source>
</evidence>
<sequence>MEISEELYSSGAKCIKIYQSKQNRDERVKVSGWVHCIKKREKDLMIFVLRDGTGYLQVVVDDKLCEIGNNFLLTPESTVTLYGLIRKVPEIKSTLDSHELICDYLKLIGLAPAGGIDFISNNKESKLLSDNRHLVIRREKTSKILKVRSYLLQVIRDHYFERKYHEVNPPSIITYKMEEADNMFKVDFFGEPMYLTPSSQFYLEISLPTLGNVFCVAESFRREETKSRRHLAEYTHVEAECAFITFNDLLNNLEELICDIVDKVMKSPAGPLIKDLNPNFTPPKRPFRQIDYAEAIIYLKEHDIKKEDGSYFEFGEDIPEMAERKMTDQMKEPIFLCRFPASIKMFHMKRCPENEKLTQSVDLLLPNVGEVIGASMRRDNYDELLEAFHQDGLDTSLYYWYTDQRKFGTCPHGGYGLGLERLLTWLCNWHHIKDVCLCPRLVGSFQP</sequence>
<keyword evidence="8" id="KW-0648">Protein biosynthesis</keyword>
<keyword evidence="4" id="KW-0963">Cytoplasm</keyword>
<dbReference type="PROSITE" id="PS50862">
    <property type="entry name" value="AA_TRNA_LIGASE_II"/>
    <property type="match status" value="1"/>
</dbReference>
<dbReference type="PANTHER" id="PTHR22594:SF16">
    <property type="entry name" value="ASPARAGINE--TRNA LIGASE, CYTOPLASMIC"/>
    <property type="match status" value="1"/>
</dbReference>
<protein>
    <recommendedName>
        <fullName evidence="3">asparagine--tRNA ligase</fullName>
        <ecNumber evidence="3">6.1.1.22</ecNumber>
    </recommendedName>
    <alternativeName>
        <fullName evidence="10">Asparaginyl-tRNA synthetase</fullName>
    </alternativeName>
</protein>
<dbReference type="InterPro" id="IPR045864">
    <property type="entry name" value="aa-tRNA-synth_II/BPL/LPL"/>
</dbReference>
<feature type="domain" description="Aminoacyl-transfer RNA synthetases class-II family profile" evidence="12">
    <location>
        <begin position="145"/>
        <end position="447"/>
    </location>
</feature>
<gene>
    <name evidence="13" type="ORF">CVLEPA_LOCUS812</name>
</gene>
<proteinExistence type="inferred from homology"/>
<evidence type="ECO:0000256" key="9">
    <source>
        <dbReference type="ARBA" id="ARBA00023146"/>
    </source>
</evidence>
<dbReference type="CDD" id="cd04323">
    <property type="entry name" value="AsnRS_cyto_like_N"/>
    <property type="match status" value="1"/>
</dbReference>
<evidence type="ECO:0000256" key="2">
    <source>
        <dbReference type="ARBA" id="ARBA00008226"/>
    </source>
</evidence>
<evidence type="ECO:0000259" key="12">
    <source>
        <dbReference type="PROSITE" id="PS50862"/>
    </source>
</evidence>
<evidence type="ECO:0000256" key="10">
    <source>
        <dbReference type="ARBA" id="ARBA00029886"/>
    </source>
</evidence>
<dbReference type="Proteomes" id="UP001642483">
    <property type="component" value="Unassembled WGS sequence"/>
</dbReference>
<dbReference type="Gene3D" id="2.40.50.140">
    <property type="entry name" value="Nucleic acid-binding proteins"/>
    <property type="match status" value="1"/>
</dbReference>
<dbReference type="Pfam" id="PF00152">
    <property type="entry name" value="tRNA-synt_2"/>
    <property type="match status" value="1"/>
</dbReference>
<keyword evidence="5" id="KW-0436">Ligase</keyword>
<dbReference type="SUPFAM" id="SSF55681">
    <property type="entry name" value="Class II aaRS and biotin synthetases"/>
    <property type="match status" value="1"/>
</dbReference>
<evidence type="ECO:0000256" key="7">
    <source>
        <dbReference type="ARBA" id="ARBA00022840"/>
    </source>
</evidence>
<keyword evidence="6" id="KW-0547">Nucleotide-binding</keyword>
<dbReference type="InterPro" id="IPR006195">
    <property type="entry name" value="aa-tRNA-synth_II"/>
</dbReference>
<reference evidence="13 14" key="1">
    <citation type="submission" date="2024-02" db="EMBL/GenBank/DDBJ databases">
        <authorList>
            <person name="Daric V."/>
            <person name="Darras S."/>
        </authorList>
    </citation>
    <scope>NUCLEOTIDE SEQUENCE [LARGE SCALE GENOMIC DNA]</scope>
</reference>
<dbReference type="SUPFAM" id="SSF50249">
    <property type="entry name" value="Nucleic acid-binding proteins"/>
    <property type="match status" value="1"/>
</dbReference>